<proteinExistence type="predicted"/>
<dbReference type="InterPro" id="IPR029063">
    <property type="entry name" value="SAM-dependent_MTases_sf"/>
</dbReference>
<name>A0A1F5YIT4_9BACT</name>
<sequence>MMTDYPQNVQKEFYNKHHPSYLEYKKNIPYAKYLVGILLSALSGPKNHILEAGSGQGRFTFELSKHVGNLTAIDIAGNEIKLLNKFRRKFGNKNIITIVGDLLKKNKICEKNKYDHIAGFFILHHLPKERLNVVVNNLLPLLNKGGRMSFIEPNNLYPFHAVQWIVEKDMNWNIEKGIYTNFIGRFKKACLKKGCRIILSRKFGFMPPFLINSMPSVIYIDKLLEKIPLINQIFCPFIILSVEKSV</sequence>
<gene>
    <name evidence="3" type="ORF">A2153_02205</name>
</gene>
<dbReference type="Proteomes" id="UP000177396">
    <property type="component" value="Unassembled WGS sequence"/>
</dbReference>
<protein>
    <recommendedName>
        <fullName evidence="2">Methyltransferase domain-containing protein</fullName>
    </recommendedName>
</protein>
<dbReference type="PANTHER" id="PTHR43861">
    <property type="entry name" value="TRANS-ACONITATE 2-METHYLTRANSFERASE-RELATED"/>
    <property type="match status" value="1"/>
</dbReference>
<dbReference type="InterPro" id="IPR041698">
    <property type="entry name" value="Methyltransf_25"/>
</dbReference>
<evidence type="ECO:0000259" key="2">
    <source>
        <dbReference type="Pfam" id="PF13649"/>
    </source>
</evidence>
<evidence type="ECO:0000313" key="4">
    <source>
        <dbReference type="Proteomes" id="UP000177396"/>
    </source>
</evidence>
<dbReference type="Gene3D" id="3.40.50.150">
    <property type="entry name" value="Vaccinia Virus protein VP39"/>
    <property type="match status" value="1"/>
</dbReference>
<keyword evidence="1" id="KW-0808">Transferase</keyword>
<reference evidence="3 4" key="1">
    <citation type="journal article" date="2016" name="Nat. Commun.">
        <title>Thousands of microbial genomes shed light on interconnected biogeochemical processes in an aquifer system.</title>
        <authorList>
            <person name="Anantharaman K."/>
            <person name="Brown C.T."/>
            <person name="Hug L.A."/>
            <person name="Sharon I."/>
            <person name="Castelle C.J."/>
            <person name="Probst A.J."/>
            <person name="Thomas B.C."/>
            <person name="Singh A."/>
            <person name="Wilkins M.J."/>
            <person name="Karaoz U."/>
            <person name="Brodie E.L."/>
            <person name="Williams K.H."/>
            <person name="Hubbard S.S."/>
            <person name="Banfield J.F."/>
        </authorList>
    </citation>
    <scope>NUCLEOTIDE SEQUENCE [LARGE SCALE GENOMIC DNA]</scope>
</reference>
<dbReference type="CDD" id="cd02440">
    <property type="entry name" value="AdoMet_MTases"/>
    <property type="match status" value="1"/>
</dbReference>
<dbReference type="EMBL" id="MFJB01000035">
    <property type="protein sequence ID" value="OGG00080.1"/>
    <property type="molecule type" value="Genomic_DNA"/>
</dbReference>
<dbReference type="SUPFAM" id="SSF53335">
    <property type="entry name" value="S-adenosyl-L-methionine-dependent methyltransferases"/>
    <property type="match status" value="1"/>
</dbReference>
<evidence type="ECO:0000256" key="1">
    <source>
        <dbReference type="ARBA" id="ARBA00022679"/>
    </source>
</evidence>
<feature type="domain" description="Methyltransferase" evidence="2">
    <location>
        <begin position="49"/>
        <end position="146"/>
    </location>
</feature>
<dbReference type="Pfam" id="PF13649">
    <property type="entry name" value="Methyltransf_25"/>
    <property type="match status" value="1"/>
</dbReference>
<accession>A0A1F5YIT4</accession>
<dbReference type="AlphaFoldDB" id="A0A1F5YIT4"/>
<comment type="caution">
    <text evidence="3">The sequence shown here is derived from an EMBL/GenBank/DDBJ whole genome shotgun (WGS) entry which is preliminary data.</text>
</comment>
<dbReference type="GO" id="GO:0016740">
    <property type="term" value="F:transferase activity"/>
    <property type="evidence" value="ECO:0007669"/>
    <property type="project" value="UniProtKB-KW"/>
</dbReference>
<organism evidence="3 4">
    <name type="scientific">Candidatus Gottesmanbacteria bacterium RBG_16_38_7b</name>
    <dbReference type="NCBI Taxonomy" id="1798372"/>
    <lineage>
        <taxon>Bacteria</taxon>
        <taxon>Candidatus Gottesmaniibacteriota</taxon>
    </lineage>
</organism>
<evidence type="ECO:0000313" key="3">
    <source>
        <dbReference type="EMBL" id="OGG00080.1"/>
    </source>
</evidence>